<proteinExistence type="predicted"/>
<dbReference type="EMBL" id="CP023976">
    <property type="protein sequence ID" value="ATM24587.1"/>
    <property type="molecule type" value="Genomic_DNA"/>
</dbReference>
<dbReference type="AlphaFoldDB" id="A0A291W3V1"/>
<dbReference type="KEGG" id="salf:SMD44_p10088"/>
<gene>
    <name evidence="2" type="ORF">SMD44_p10088</name>
</gene>
<sequence length="107" mass="11101">MTPGTISPRASRSRANTAAAPQNTVASCPRSRRRALTSTGSASSSGTRQPRTQSCISPARIRTTGTFSSSSAVCGTGRSSGLPMEARGRQNAIRHWRGGSDGQNVVP</sequence>
<feature type="compositionally biased region" description="Low complexity" evidence="1">
    <location>
        <begin position="36"/>
        <end position="48"/>
    </location>
</feature>
<keyword evidence="2" id="KW-0614">Plasmid</keyword>
<accession>A0A291W3V1</accession>
<dbReference type="Proteomes" id="UP000195880">
    <property type="component" value="Plasmid pMDJK44.1"/>
</dbReference>
<feature type="region of interest" description="Disordered" evidence="1">
    <location>
        <begin position="1"/>
        <end position="107"/>
    </location>
</feature>
<evidence type="ECO:0000256" key="1">
    <source>
        <dbReference type="SAM" id="MobiDB-lite"/>
    </source>
</evidence>
<evidence type="ECO:0000313" key="3">
    <source>
        <dbReference type="Proteomes" id="UP000195880"/>
    </source>
</evidence>
<geneLocation type="plasmid" evidence="3">
    <name>pmdjk44.1</name>
</geneLocation>
<feature type="compositionally biased region" description="Polar residues" evidence="1">
    <location>
        <begin position="63"/>
        <end position="79"/>
    </location>
</feature>
<name>A0A291W3V1_9ACTN</name>
<keyword evidence="3" id="KW-1185">Reference proteome</keyword>
<protein>
    <submittedName>
        <fullName evidence="2">Uncharacterized protein</fullName>
    </submittedName>
</protein>
<reference evidence="2 3" key="1">
    <citation type="submission" date="2017-10" db="EMBL/GenBank/DDBJ databases">
        <title>Streptomyces alboflavus Genome sequencing and assembly.</title>
        <authorList>
            <person name="Wang Y."/>
            <person name="Du B."/>
            <person name="Ding Y."/>
            <person name="Liu H."/>
            <person name="Hou Q."/>
            <person name="Liu K."/>
            <person name="Wang C."/>
            <person name="Yao L."/>
        </authorList>
    </citation>
    <scope>NUCLEOTIDE SEQUENCE [LARGE SCALE GENOMIC DNA]</scope>
    <source>
        <strain evidence="2 3">MDJK44</strain>
        <plasmid evidence="3">Plasmid pmdjk44.1</plasmid>
    </source>
</reference>
<organism evidence="2 3">
    <name type="scientific">Streptomyces alboflavus</name>
    <dbReference type="NCBI Taxonomy" id="67267"/>
    <lineage>
        <taxon>Bacteria</taxon>
        <taxon>Bacillati</taxon>
        <taxon>Actinomycetota</taxon>
        <taxon>Actinomycetes</taxon>
        <taxon>Kitasatosporales</taxon>
        <taxon>Streptomycetaceae</taxon>
        <taxon>Streptomyces</taxon>
    </lineage>
</organism>
<evidence type="ECO:0000313" key="2">
    <source>
        <dbReference type="EMBL" id="ATM24587.1"/>
    </source>
</evidence>
<feature type="compositionally biased region" description="Low complexity" evidence="1">
    <location>
        <begin position="7"/>
        <end position="20"/>
    </location>
</feature>